<accession>A0A6A3IL31</accession>
<gene>
    <name evidence="2" type="ORF">PR002_g23435</name>
    <name evidence="3" type="ORF">PR003_g19049</name>
</gene>
<dbReference type="EMBL" id="QXFT01001573">
    <property type="protein sequence ID" value="KAE9315207.1"/>
    <property type="molecule type" value="Genomic_DNA"/>
</dbReference>
<evidence type="ECO:0008006" key="6">
    <source>
        <dbReference type="Google" id="ProtNLM"/>
    </source>
</evidence>
<feature type="chain" id="PRO_5036164389" description="Secreted protein" evidence="1">
    <location>
        <begin position="30"/>
        <end position="88"/>
    </location>
</feature>
<dbReference type="AlphaFoldDB" id="A0A6A3IL31"/>
<evidence type="ECO:0000313" key="4">
    <source>
        <dbReference type="Proteomes" id="UP000434957"/>
    </source>
</evidence>
<comment type="caution">
    <text evidence="2">The sequence shown here is derived from an EMBL/GenBank/DDBJ whole genome shotgun (WGS) entry which is preliminary data.</text>
</comment>
<evidence type="ECO:0000313" key="5">
    <source>
        <dbReference type="Proteomes" id="UP000435112"/>
    </source>
</evidence>
<dbReference type="EMBL" id="QXFU01002679">
    <property type="protein sequence ID" value="KAE8982791.1"/>
    <property type="molecule type" value="Genomic_DNA"/>
</dbReference>
<dbReference type="OrthoDB" id="10271371at2759"/>
<reference evidence="2 5" key="1">
    <citation type="submission" date="2018-09" db="EMBL/GenBank/DDBJ databases">
        <title>Genomic investigation of the strawberry pathogen Phytophthora fragariae indicates pathogenicity is determined by transcriptional variation in three key races.</title>
        <authorList>
            <person name="Adams T.M."/>
            <person name="Armitage A.D."/>
            <person name="Sobczyk M.K."/>
            <person name="Bates H.J."/>
            <person name="Dunwell J.M."/>
            <person name="Nellist C.F."/>
            <person name="Harrison R.J."/>
        </authorList>
    </citation>
    <scope>NUCLEOTIDE SEQUENCE [LARGE SCALE GENOMIC DNA]</scope>
    <source>
        <strain evidence="2 5">SCRP324</strain>
        <strain evidence="3 4">SCRP333</strain>
    </source>
</reference>
<feature type="signal peptide" evidence="1">
    <location>
        <begin position="1"/>
        <end position="29"/>
    </location>
</feature>
<keyword evidence="4" id="KW-1185">Reference proteome</keyword>
<evidence type="ECO:0000313" key="3">
    <source>
        <dbReference type="EMBL" id="KAE9315207.1"/>
    </source>
</evidence>
<evidence type="ECO:0000256" key="1">
    <source>
        <dbReference type="SAM" id="SignalP"/>
    </source>
</evidence>
<evidence type="ECO:0000313" key="2">
    <source>
        <dbReference type="EMBL" id="KAE8982791.1"/>
    </source>
</evidence>
<proteinExistence type="predicted"/>
<dbReference type="Proteomes" id="UP000435112">
    <property type="component" value="Unassembled WGS sequence"/>
</dbReference>
<dbReference type="Proteomes" id="UP000434957">
    <property type="component" value="Unassembled WGS sequence"/>
</dbReference>
<protein>
    <recommendedName>
        <fullName evidence="6">Secreted protein</fullName>
    </recommendedName>
</protein>
<sequence length="88" mass="9573">MQGSGPKNKQKCSRNVCGSLLSLLMPCFASHLRAKCLYEIARKSAETDAHKTCRVIMKCAVIGITRKHTRTTASILSVNSSSVLFCGK</sequence>
<name>A0A6A3IL31_9STRA</name>
<organism evidence="2 5">
    <name type="scientific">Phytophthora rubi</name>
    <dbReference type="NCBI Taxonomy" id="129364"/>
    <lineage>
        <taxon>Eukaryota</taxon>
        <taxon>Sar</taxon>
        <taxon>Stramenopiles</taxon>
        <taxon>Oomycota</taxon>
        <taxon>Peronosporomycetes</taxon>
        <taxon>Peronosporales</taxon>
        <taxon>Peronosporaceae</taxon>
        <taxon>Phytophthora</taxon>
    </lineage>
</organism>
<keyword evidence="1" id="KW-0732">Signal</keyword>